<proteinExistence type="inferred from homology"/>
<comment type="similarity">
    <text evidence="1 8">Belongs to the cytochrome P450 family.</text>
</comment>
<gene>
    <name evidence="9" type="ORF">R3P38DRAFT_480231</name>
</gene>
<dbReference type="InterPro" id="IPR017972">
    <property type="entry name" value="Cyt_P450_CS"/>
</dbReference>
<dbReference type="Pfam" id="PF00067">
    <property type="entry name" value="p450"/>
    <property type="match status" value="1"/>
</dbReference>
<dbReference type="GO" id="GO:0016705">
    <property type="term" value="F:oxidoreductase activity, acting on paired donors, with incorporation or reduction of molecular oxygen"/>
    <property type="evidence" value="ECO:0007669"/>
    <property type="project" value="InterPro"/>
</dbReference>
<evidence type="ECO:0000256" key="3">
    <source>
        <dbReference type="ARBA" id="ARBA00022723"/>
    </source>
</evidence>
<comment type="cofactor">
    <cofactor evidence="7">
        <name>heme</name>
        <dbReference type="ChEBI" id="CHEBI:30413"/>
    </cofactor>
</comment>
<keyword evidence="6 8" id="KW-0503">Monooxygenase</keyword>
<evidence type="ECO:0000256" key="7">
    <source>
        <dbReference type="PIRSR" id="PIRSR602401-1"/>
    </source>
</evidence>
<evidence type="ECO:0000313" key="9">
    <source>
        <dbReference type="EMBL" id="KAK7039504.1"/>
    </source>
</evidence>
<organism evidence="9 10">
    <name type="scientific">Favolaschia claudopus</name>
    <dbReference type="NCBI Taxonomy" id="2862362"/>
    <lineage>
        <taxon>Eukaryota</taxon>
        <taxon>Fungi</taxon>
        <taxon>Dikarya</taxon>
        <taxon>Basidiomycota</taxon>
        <taxon>Agaricomycotina</taxon>
        <taxon>Agaricomycetes</taxon>
        <taxon>Agaricomycetidae</taxon>
        <taxon>Agaricales</taxon>
        <taxon>Marasmiineae</taxon>
        <taxon>Mycenaceae</taxon>
        <taxon>Favolaschia</taxon>
    </lineage>
</organism>
<dbReference type="PRINTS" id="PR00385">
    <property type="entry name" value="P450"/>
</dbReference>
<dbReference type="Gene3D" id="1.10.630.10">
    <property type="entry name" value="Cytochrome P450"/>
    <property type="match status" value="1"/>
</dbReference>
<dbReference type="GO" id="GO:0005506">
    <property type="term" value="F:iron ion binding"/>
    <property type="evidence" value="ECO:0007669"/>
    <property type="project" value="InterPro"/>
</dbReference>
<dbReference type="GO" id="GO:0004497">
    <property type="term" value="F:monooxygenase activity"/>
    <property type="evidence" value="ECO:0007669"/>
    <property type="project" value="UniProtKB-KW"/>
</dbReference>
<dbReference type="PRINTS" id="PR00463">
    <property type="entry name" value="EP450I"/>
</dbReference>
<keyword evidence="2 7" id="KW-0349">Heme</keyword>
<dbReference type="GO" id="GO:0020037">
    <property type="term" value="F:heme binding"/>
    <property type="evidence" value="ECO:0007669"/>
    <property type="project" value="InterPro"/>
</dbReference>
<reference evidence="9 10" key="1">
    <citation type="journal article" date="2024" name="J Genomics">
        <title>Draft genome sequencing and assembly of Favolaschia claudopus CIRM-BRFM 2984 isolated from oak limbs.</title>
        <authorList>
            <person name="Navarro D."/>
            <person name="Drula E."/>
            <person name="Chaduli D."/>
            <person name="Cazenave R."/>
            <person name="Ahrendt S."/>
            <person name="Wang J."/>
            <person name="Lipzen A."/>
            <person name="Daum C."/>
            <person name="Barry K."/>
            <person name="Grigoriev I.V."/>
            <person name="Favel A."/>
            <person name="Rosso M.N."/>
            <person name="Martin F."/>
        </authorList>
    </citation>
    <scope>NUCLEOTIDE SEQUENCE [LARGE SCALE GENOMIC DNA]</scope>
    <source>
        <strain evidence="9 10">CIRM-BRFM 2984</strain>
    </source>
</reference>
<keyword evidence="5 7" id="KW-0408">Iron</keyword>
<dbReference type="AlphaFoldDB" id="A0AAW0CNA9"/>
<dbReference type="InterPro" id="IPR036396">
    <property type="entry name" value="Cyt_P450_sf"/>
</dbReference>
<evidence type="ECO:0000313" key="10">
    <source>
        <dbReference type="Proteomes" id="UP001362999"/>
    </source>
</evidence>
<protein>
    <submittedName>
        <fullName evidence="9">Cytochrome P450</fullName>
    </submittedName>
</protein>
<keyword evidence="4 8" id="KW-0560">Oxidoreductase</keyword>
<dbReference type="PROSITE" id="PS00086">
    <property type="entry name" value="CYTOCHROME_P450"/>
    <property type="match status" value="1"/>
</dbReference>
<dbReference type="InterPro" id="IPR050196">
    <property type="entry name" value="Cytochrome_P450_Monoox"/>
</dbReference>
<evidence type="ECO:0000256" key="1">
    <source>
        <dbReference type="ARBA" id="ARBA00010617"/>
    </source>
</evidence>
<evidence type="ECO:0000256" key="4">
    <source>
        <dbReference type="ARBA" id="ARBA00023002"/>
    </source>
</evidence>
<dbReference type="InterPro" id="IPR002401">
    <property type="entry name" value="Cyt_P450_E_grp-I"/>
</dbReference>
<dbReference type="EMBL" id="JAWWNJ010000016">
    <property type="protein sequence ID" value="KAK7039504.1"/>
    <property type="molecule type" value="Genomic_DNA"/>
</dbReference>
<dbReference type="InterPro" id="IPR001128">
    <property type="entry name" value="Cyt_P450"/>
</dbReference>
<accession>A0AAW0CNA9</accession>
<evidence type="ECO:0000256" key="6">
    <source>
        <dbReference type="ARBA" id="ARBA00023033"/>
    </source>
</evidence>
<comment type="caution">
    <text evidence="9">The sequence shown here is derived from an EMBL/GenBank/DDBJ whole genome shotgun (WGS) entry which is preliminary data.</text>
</comment>
<keyword evidence="3 7" id="KW-0479">Metal-binding</keyword>
<dbReference type="Proteomes" id="UP001362999">
    <property type="component" value="Unassembled WGS sequence"/>
</dbReference>
<evidence type="ECO:0000256" key="2">
    <source>
        <dbReference type="ARBA" id="ARBA00022617"/>
    </source>
</evidence>
<dbReference type="PANTHER" id="PTHR24291:SF50">
    <property type="entry name" value="BIFUNCTIONAL ALBAFLAVENONE MONOOXYGENASE_TERPENE SYNTHASE"/>
    <property type="match status" value="1"/>
</dbReference>
<name>A0AAW0CNA9_9AGAR</name>
<evidence type="ECO:0000256" key="8">
    <source>
        <dbReference type="RuleBase" id="RU000461"/>
    </source>
</evidence>
<evidence type="ECO:0000256" key="5">
    <source>
        <dbReference type="ARBA" id="ARBA00023004"/>
    </source>
</evidence>
<sequence length="537" mass="60527">MLSTISLFGRDIQVHISPVSALVLLGGVWIIRRVLSVLRVWLAPSIFPREYTAFQPLQLPGVLLPTTSWTTGLDWQWVRRAKLYNRGETVALTPILAGSPNLWTSNMDIGRQVIPGSHKSSFWKPQWASQALLIWGMNLIGADGNTWRRHRRVVGPSFSSELYKLVWTKTVQTYHDMVQSEGWATKDTTTVPVIQDITMKMAFLIITSCGFGFESTWADPPRSKGDQMPAQEALRIVTDAHMLLVSCPDWILRLPIAKLRTARMARDRLISFMREQIAERKAQVAMGNAGGMRSDAFTMLVKANQDESSKYQLDDEELIGNIFVLLLAGHETTSHTLAATLGFMAIHEEVQDEVVEQIMSVVGHDRDPEFEDYSKLDKVLAIFYEAARMLPAGYVLIREATDDTILTVPNPVGEEGSQNIPIAKGTQIIVDMVGVQWNPRYFEHPHVYNPSRWYGLPADSEKFTAFSVGPRACIGRKFATVEATCFLALLLRDWKVLPVLRDGENKEEWGARMLQANIGLTLGVHNIPLRFERRKRA</sequence>
<dbReference type="PANTHER" id="PTHR24291">
    <property type="entry name" value="CYTOCHROME P450 FAMILY 4"/>
    <property type="match status" value="1"/>
</dbReference>
<keyword evidence="10" id="KW-1185">Reference proteome</keyword>
<dbReference type="SUPFAM" id="SSF48264">
    <property type="entry name" value="Cytochrome P450"/>
    <property type="match status" value="1"/>
</dbReference>
<feature type="binding site" description="axial binding residue" evidence="7">
    <location>
        <position position="473"/>
    </location>
    <ligand>
        <name>heme</name>
        <dbReference type="ChEBI" id="CHEBI:30413"/>
    </ligand>
    <ligandPart>
        <name>Fe</name>
        <dbReference type="ChEBI" id="CHEBI:18248"/>
    </ligandPart>
</feature>